<dbReference type="PIRSF" id="PIRSF028162">
    <property type="entry name" value="BcbE_prd"/>
    <property type="match status" value="1"/>
</dbReference>
<reference evidence="1 2" key="1">
    <citation type="submission" date="2018-04" db="EMBL/GenBank/DDBJ databases">
        <title>Large scale genomics of bovine and human commensal E. coli to reveal the emerging process of EHEC.</title>
        <authorList>
            <person name="Arimizu Y."/>
            <person name="Ogura Y."/>
        </authorList>
    </citation>
    <scope>NUCLEOTIDE SEQUENCE [LARGE SCALE GENOMIC DNA]</scope>
    <source>
        <strain evidence="1 2">ECSC038</strain>
    </source>
</reference>
<dbReference type="Proteomes" id="UP000300926">
    <property type="component" value="Unassembled WGS sequence"/>
</dbReference>
<evidence type="ECO:0000313" key="1">
    <source>
        <dbReference type="EMBL" id="GCO29334.1"/>
    </source>
</evidence>
<comment type="caution">
    <text evidence="1">The sequence shown here is derived from an EMBL/GenBank/DDBJ whole genome shotgun (WGS) entry which is preliminary data.</text>
</comment>
<accession>A0A229ALH3</accession>
<dbReference type="InterPro" id="IPR016873">
    <property type="entry name" value="Caps_polysacc_synth_BcbE_prd"/>
</dbReference>
<evidence type="ECO:0000313" key="2">
    <source>
        <dbReference type="Proteomes" id="UP000300926"/>
    </source>
</evidence>
<organism evidence="1 2">
    <name type="scientific">Escherichia coli</name>
    <dbReference type="NCBI Taxonomy" id="562"/>
    <lineage>
        <taxon>Bacteria</taxon>
        <taxon>Pseudomonadati</taxon>
        <taxon>Pseudomonadota</taxon>
        <taxon>Gammaproteobacteria</taxon>
        <taxon>Enterobacterales</taxon>
        <taxon>Enterobacteriaceae</taxon>
        <taxon>Escherichia</taxon>
    </lineage>
</organism>
<gene>
    <name evidence="1" type="ORF">ExPECSC038_02458</name>
</gene>
<proteinExistence type="predicted"/>
<dbReference type="Gene3D" id="3.90.550.10">
    <property type="entry name" value="Spore Coat Polysaccharide Biosynthesis Protein SpsA, Chain A"/>
    <property type="match status" value="1"/>
</dbReference>
<dbReference type="InterPro" id="IPR029044">
    <property type="entry name" value="Nucleotide-diphossugar_trans"/>
</dbReference>
<dbReference type="SUPFAM" id="SSF53448">
    <property type="entry name" value="Nucleotide-diphospho-sugar transferases"/>
    <property type="match status" value="1"/>
</dbReference>
<dbReference type="EMBL" id="BFIH01000046">
    <property type="protein sequence ID" value="GCO29334.1"/>
    <property type="molecule type" value="Genomic_DNA"/>
</dbReference>
<dbReference type="AlphaFoldDB" id="A0A229ALH3"/>
<sequence length="248" mass="28953">MFVITMAGLSSRFFNAGYTVPKYQLPLHGQTVFYHSINSFHNYFHSDDFIFIIRNIFETSVFIKSECKKLGIKNFEIITLDKETRGQAESAYIGLKDINYTDGIYIFNIDTIRHDYTKPDFINNCDGYLEVFEGEGKHWSFILPDQNGNVSRTTEKIRISNLCSDGLYYFKDKYIFESAFNNAVKKNNEIAGEYYVAPLYNTLIQDGKVIKYELVNNSFIDFCGTPEEYNLLLSQPYKFVKKYEENNF</sequence>
<dbReference type="RefSeq" id="WP_033556409.1">
    <property type="nucleotide sequence ID" value="NZ_BFIH01000046.1"/>
</dbReference>
<name>A0A229ALH3_ECOLX</name>
<dbReference type="CDD" id="cd04183">
    <property type="entry name" value="GT2_BcE_like"/>
    <property type="match status" value="1"/>
</dbReference>
<protein>
    <submittedName>
        <fullName evidence="1">Capsular polysaccharide</fullName>
    </submittedName>
</protein>